<keyword evidence="3" id="KW-0560">Oxidoreductase</keyword>
<sequence>MNEATEHLVAVGRLDDIPRQGARVVRTAFGDLAVFRTADDGVFALRNACPHRGGPLSEGIVHGRSVTCPLHNWVISLETGEVEGPDHGCTAVIGVSVADGVVRLDLSRLAAAMAVAAE</sequence>
<dbReference type="GO" id="GO:0042128">
    <property type="term" value="P:nitrate assimilation"/>
    <property type="evidence" value="ECO:0007669"/>
    <property type="project" value="UniProtKB-KW"/>
</dbReference>
<feature type="domain" description="Rieske" evidence="7">
    <location>
        <begin position="9"/>
        <end position="104"/>
    </location>
</feature>
<evidence type="ECO:0000313" key="8">
    <source>
        <dbReference type="EMBL" id="TDP82779.1"/>
    </source>
</evidence>
<evidence type="ECO:0000256" key="1">
    <source>
        <dbReference type="ARBA" id="ARBA00022714"/>
    </source>
</evidence>
<dbReference type="PANTHER" id="PTHR21496:SF23">
    <property type="entry name" value="3-PHENYLPROPIONATE_CINNAMIC ACID DIOXYGENASE FERREDOXIN SUBUNIT"/>
    <property type="match status" value="1"/>
</dbReference>
<evidence type="ECO:0000256" key="6">
    <source>
        <dbReference type="ARBA" id="ARBA00023063"/>
    </source>
</evidence>
<keyword evidence="9" id="KW-1185">Reference proteome</keyword>
<proteinExistence type="predicted"/>
<protein>
    <submittedName>
        <fullName evidence="8">Assimilatory nitrite reductase (NAD(P)H) small subunit</fullName>
    </submittedName>
</protein>
<evidence type="ECO:0000313" key="9">
    <source>
        <dbReference type="Proteomes" id="UP000294547"/>
    </source>
</evidence>
<keyword evidence="6" id="KW-0534">Nitrate assimilation</keyword>
<dbReference type="PROSITE" id="PS51296">
    <property type="entry name" value="RIESKE"/>
    <property type="match status" value="1"/>
</dbReference>
<keyword evidence="5" id="KW-0411">Iron-sulfur</keyword>
<keyword evidence="4" id="KW-0408">Iron</keyword>
<dbReference type="EMBL" id="SNXY01000010">
    <property type="protein sequence ID" value="TDP82779.1"/>
    <property type="molecule type" value="Genomic_DNA"/>
</dbReference>
<dbReference type="InterPro" id="IPR012748">
    <property type="entry name" value="Rieske-like_NirD"/>
</dbReference>
<comment type="caution">
    <text evidence="8">The sequence shown here is derived from an EMBL/GenBank/DDBJ whole genome shotgun (WGS) entry which is preliminary data.</text>
</comment>
<dbReference type="Gene3D" id="2.102.10.10">
    <property type="entry name" value="Rieske [2Fe-2S] iron-sulphur domain"/>
    <property type="match status" value="1"/>
</dbReference>
<dbReference type="PANTHER" id="PTHR21496">
    <property type="entry name" value="FERREDOXIN-RELATED"/>
    <property type="match status" value="1"/>
</dbReference>
<dbReference type="SUPFAM" id="SSF50022">
    <property type="entry name" value="ISP domain"/>
    <property type="match status" value="1"/>
</dbReference>
<evidence type="ECO:0000256" key="2">
    <source>
        <dbReference type="ARBA" id="ARBA00022723"/>
    </source>
</evidence>
<dbReference type="GO" id="GO:0046872">
    <property type="term" value="F:metal ion binding"/>
    <property type="evidence" value="ECO:0007669"/>
    <property type="project" value="UniProtKB-KW"/>
</dbReference>
<evidence type="ECO:0000259" key="7">
    <source>
        <dbReference type="PROSITE" id="PS51296"/>
    </source>
</evidence>
<reference evidence="8 9" key="1">
    <citation type="submission" date="2019-03" db="EMBL/GenBank/DDBJ databases">
        <title>Genomic Encyclopedia of Type Strains, Phase IV (KMG-IV): sequencing the most valuable type-strain genomes for metagenomic binning, comparative biology and taxonomic classification.</title>
        <authorList>
            <person name="Goeker M."/>
        </authorList>
    </citation>
    <scope>NUCLEOTIDE SEQUENCE [LARGE SCALE GENOMIC DNA]</scope>
    <source>
        <strain evidence="8 9">DSM 102969</strain>
    </source>
</reference>
<dbReference type="OrthoDB" id="9800776at2"/>
<dbReference type="GO" id="GO:0051537">
    <property type="term" value="F:2 iron, 2 sulfur cluster binding"/>
    <property type="evidence" value="ECO:0007669"/>
    <property type="project" value="UniProtKB-KW"/>
</dbReference>
<evidence type="ECO:0000256" key="3">
    <source>
        <dbReference type="ARBA" id="ARBA00023002"/>
    </source>
</evidence>
<keyword evidence="2" id="KW-0479">Metal-binding</keyword>
<dbReference type="Pfam" id="PF00355">
    <property type="entry name" value="Rieske"/>
    <property type="match status" value="1"/>
</dbReference>
<dbReference type="GO" id="GO:0008942">
    <property type="term" value="F:nitrite reductase [NAD(P)H] activity"/>
    <property type="evidence" value="ECO:0007669"/>
    <property type="project" value="InterPro"/>
</dbReference>
<dbReference type="InterPro" id="IPR036922">
    <property type="entry name" value="Rieske_2Fe-2S_sf"/>
</dbReference>
<dbReference type="Proteomes" id="UP000294547">
    <property type="component" value="Unassembled WGS sequence"/>
</dbReference>
<dbReference type="RefSeq" id="WP_126538738.1">
    <property type="nucleotide sequence ID" value="NZ_BSPM01000007.1"/>
</dbReference>
<dbReference type="CDD" id="cd03530">
    <property type="entry name" value="Rieske_NirD_small_Bacillus"/>
    <property type="match status" value="1"/>
</dbReference>
<evidence type="ECO:0000256" key="4">
    <source>
        <dbReference type="ARBA" id="ARBA00023004"/>
    </source>
</evidence>
<evidence type="ECO:0000256" key="5">
    <source>
        <dbReference type="ARBA" id="ARBA00023014"/>
    </source>
</evidence>
<keyword evidence="1" id="KW-0001">2Fe-2S</keyword>
<dbReference type="InterPro" id="IPR017941">
    <property type="entry name" value="Rieske_2Fe-2S"/>
</dbReference>
<organism evidence="8 9">
    <name type="scientific">Oharaeibacter diazotrophicus</name>
    <dbReference type="NCBI Taxonomy" id="1920512"/>
    <lineage>
        <taxon>Bacteria</taxon>
        <taxon>Pseudomonadati</taxon>
        <taxon>Pseudomonadota</taxon>
        <taxon>Alphaproteobacteria</taxon>
        <taxon>Hyphomicrobiales</taxon>
        <taxon>Pleomorphomonadaceae</taxon>
        <taxon>Oharaeibacter</taxon>
    </lineage>
</organism>
<accession>A0A4R6R9V2</accession>
<dbReference type="NCBIfam" id="TIGR02378">
    <property type="entry name" value="nirD_assim_sml"/>
    <property type="match status" value="1"/>
</dbReference>
<dbReference type="AlphaFoldDB" id="A0A4R6R9V2"/>
<gene>
    <name evidence="8" type="ORF">EDD54_4051</name>
</gene>
<name>A0A4R6R9V2_9HYPH</name>